<feature type="transmembrane region" description="Helical" evidence="1">
    <location>
        <begin position="12"/>
        <end position="32"/>
    </location>
</feature>
<keyword evidence="3" id="KW-1185">Reference proteome</keyword>
<accession>A0AAV2ND70</accession>
<dbReference type="EMBL" id="OZ034836">
    <property type="protein sequence ID" value="CAL1678118.1"/>
    <property type="molecule type" value="Genomic_DNA"/>
</dbReference>
<reference evidence="2" key="1">
    <citation type="submission" date="2024-04" db="EMBL/GenBank/DDBJ databases">
        <authorList>
            <consortium name="Molecular Ecology Group"/>
        </authorList>
    </citation>
    <scope>NUCLEOTIDE SEQUENCE</scope>
</reference>
<evidence type="ECO:0000313" key="3">
    <source>
        <dbReference type="Proteomes" id="UP001497644"/>
    </source>
</evidence>
<evidence type="ECO:0000313" key="2">
    <source>
        <dbReference type="EMBL" id="CAL1678118.1"/>
    </source>
</evidence>
<dbReference type="AlphaFoldDB" id="A0AAV2ND70"/>
<proteinExistence type="predicted"/>
<protein>
    <submittedName>
        <fullName evidence="2">Uncharacterized protein</fullName>
    </submittedName>
</protein>
<sequence>MRARQAELWLTTLYTGSMVFCITSVISLVTAWQHWTWTLDTCINIDCGCILYGISTFRTFIGGDVKLCHFGSYCLTPVIVIAMCLGGFHGYRCCIYKNLDDPKQISRKRTHDEDRNNRNGQVVVVHVKRRSIFKQWMPIAFFTVLICCLSLAHAVVITDGYYKSCEQYRRHVIELLGSRGREIQVIHNRLSCGAIFDFMDYLHPDTNNWSRGSEINTGIALQLAISTSWLNFFAWLVACLINFIMARKRLHDLREKFCCCC</sequence>
<keyword evidence="1" id="KW-0812">Transmembrane</keyword>
<keyword evidence="1" id="KW-0472">Membrane</keyword>
<dbReference type="Proteomes" id="UP001497644">
    <property type="component" value="Chromosome 13"/>
</dbReference>
<organism evidence="2 3">
    <name type="scientific">Lasius platythorax</name>
    <dbReference type="NCBI Taxonomy" id="488582"/>
    <lineage>
        <taxon>Eukaryota</taxon>
        <taxon>Metazoa</taxon>
        <taxon>Ecdysozoa</taxon>
        <taxon>Arthropoda</taxon>
        <taxon>Hexapoda</taxon>
        <taxon>Insecta</taxon>
        <taxon>Pterygota</taxon>
        <taxon>Neoptera</taxon>
        <taxon>Endopterygota</taxon>
        <taxon>Hymenoptera</taxon>
        <taxon>Apocrita</taxon>
        <taxon>Aculeata</taxon>
        <taxon>Formicoidea</taxon>
        <taxon>Formicidae</taxon>
        <taxon>Formicinae</taxon>
        <taxon>Lasius</taxon>
        <taxon>Lasius</taxon>
    </lineage>
</organism>
<gene>
    <name evidence="2" type="ORF">LPLAT_LOCUS4008</name>
</gene>
<feature type="transmembrane region" description="Helical" evidence="1">
    <location>
        <begin position="136"/>
        <end position="157"/>
    </location>
</feature>
<feature type="transmembrane region" description="Helical" evidence="1">
    <location>
        <begin position="219"/>
        <end position="244"/>
    </location>
</feature>
<keyword evidence="1" id="KW-1133">Transmembrane helix</keyword>
<feature type="transmembrane region" description="Helical" evidence="1">
    <location>
        <begin position="70"/>
        <end position="88"/>
    </location>
</feature>
<name>A0AAV2ND70_9HYME</name>
<evidence type="ECO:0000256" key="1">
    <source>
        <dbReference type="SAM" id="Phobius"/>
    </source>
</evidence>